<feature type="chain" id="PRO_5036714687" evidence="2">
    <location>
        <begin position="20"/>
        <end position="97"/>
    </location>
</feature>
<comment type="caution">
    <text evidence="3">The sequence shown here is derived from an EMBL/GenBank/DDBJ whole genome shotgun (WGS) entry which is preliminary data.</text>
</comment>
<feature type="signal peptide" evidence="2">
    <location>
        <begin position="1"/>
        <end position="19"/>
    </location>
</feature>
<organism evidence="3 4">
    <name type="scientific">Ramlibacter ginsenosidimutans</name>
    <dbReference type="NCBI Taxonomy" id="502333"/>
    <lineage>
        <taxon>Bacteria</taxon>
        <taxon>Pseudomonadati</taxon>
        <taxon>Pseudomonadota</taxon>
        <taxon>Betaproteobacteria</taxon>
        <taxon>Burkholderiales</taxon>
        <taxon>Comamonadaceae</taxon>
        <taxon>Ramlibacter</taxon>
    </lineage>
</organism>
<dbReference type="Pfam" id="PF12587">
    <property type="entry name" value="DUF3761"/>
    <property type="match status" value="1"/>
</dbReference>
<sequence>MKRLAALALVCLISTGVFARAPTHYLRPPAPQPEESQLIEHGQYINRSGRSVHSPAHTKDDKKPQGATAKCRDGTWSFSQSHRGTCSHHGGVANWEQ</sequence>
<reference evidence="3" key="1">
    <citation type="journal article" date="2012" name="J. Microbiol. Biotechnol.">
        <title>Ramlibacter ginsenosidimutans sp. nov., with ginsenoside-converting activity.</title>
        <authorList>
            <person name="Wang L."/>
            <person name="An D.S."/>
            <person name="Kim S.G."/>
            <person name="Jin F.X."/>
            <person name="Kim S.C."/>
            <person name="Lee S.T."/>
            <person name="Im W.T."/>
        </authorList>
    </citation>
    <scope>NUCLEOTIDE SEQUENCE</scope>
    <source>
        <strain evidence="3">KACC 17527</strain>
    </source>
</reference>
<accession>A0A934WQ05</accession>
<keyword evidence="4" id="KW-1185">Reference proteome</keyword>
<dbReference type="AlphaFoldDB" id="A0A934WQ05"/>
<evidence type="ECO:0000256" key="1">
    <source>
        <dbReference type="SAM" id="MobiDB-lite"/>
    </source>
</evidence>
<name>A0A934WQ05_9BURK</name>
<keyword evidence="2" id="KW-0732">Signal</keyword>
<feature type="region of interest" description="Disordered" evidence="1">
    <location>
        <begin position="46"/>
        <end position="97"/>
    </location>
</feature>
<proteinExistence type="predicted"/>
<reference evidence="3" key="2">
    <citation type="submission" date="2021-01" db="EMBL/GenBank/DDBJ databases">
        <authorList>
            <person name="Kang M."/>
        </authorList>
    </citation>
    <scope>NUCLEOTIDE SEQUENCE</scope>
    <source>
        <strain evidence="3">KACC 17527</strain>
    </source>
</reference>
<evidence type="ECO:0000313" key="3">
    <source>
        <dbReference type="EMBL" id="MBK6008687.1"/>
    </source>
</evidence>
<dbReference type="EMBL" id="JAEPWM010000011">
    <property type="protein sequence ID" value="MBK6008687.1"/>
    <property type="molecule type" value="Genomic_DNA"/>
</dbReference>
<evidence type="ECO:0000256" key="2">
    <source>
        <dbReference type="SAM" id="SignalP"/>
    </source>
</evidence>
<evidence type="ECO:0000313" key="4">
    <source>
        <dbReference type="Proteomes" id="UP000630528"/>
    </source>
</evidence>
<dbReference type="InterPro" id="IPR022236">
    <property type="entry name" value="DUF3761"/>
</dbReference>
<dbReference type="Proteomes" id="UP000630528">
    <property type="component" value="Unassembled WGS sequence"/>
</dbReference>
<protein>
    <submittedName>
        <fullName evidence="3">DUF3761 domain-containing protein</fullName>
    </submittedName>
</protein>
<gene>
    <name evidence="3" type="ORF">JJB11_21510</name>
</gene>